<dbReference type="PANTHER" id="PTHR46557:SF1">
    <property type="entry name" value="SERINE_THREONINE-PROTEIN PHOSPHATASE 1 REGULATORY SUBUNIT 10"/>
    <property type="match status" value="1"/>
</dbReference>
<keyword evidence="2" id="KW-0479">Metal-binding</keyword>
<accession>A0A5E4N6M9</accession>
<proteinExistence type="predicted"/>
<gene>
    <name evidence="6" type="ORF">CINCED_3A003446</name>
</gene>
<evidence type="ECO:0000256" key="1">
    <source>
        <dbReference type="PROSITE-ProRule" id="PRU00649"/>
    </source>
</evidence>
<evidence type="ECO:0000313" key="6">
    <source>
        <dbReference type="EMBL" id="VVC37232.1"/>
    </source>
</evidence>
<dbReference type="PANTHER" id="PTHR46557">
    <property type="entry name" value="SERINE/THREONINE-PROTEIN PHOSPHATASE 1 REGULATORY SUBUNIT 10-RELATED"/>
    <property type="match status" value="1"/>
</dbReference>
<organism evidence="6 7">
    <name type="scientific">Cinara cedri</name>
    <dbReference type="NCBI Taxonomy" id="506608"/>
    <lineage>
        <taxon>Eukaryota</taxon>
        <taxon>Metazoa</taxon>
        <taxon>Ecdysozoa</taxon>
        <taxon>Arthropoda</taxon>
        <taxon>Hexapoda</taxon>
        <taxon>Insecta</taxon>
        <taxon>Pterygota</taxon>
        <taxon>Neoptera</taxon>
        <taxon>Paraneoptera</taxon>
        <taxon>Hemiptera</taxon>
        <taxon>Sternorrhyncha</taxon>
        <taxon>Aphidomorpha</taxon>
        <taxon>Aphidoidea</taxon>
        <taxon>Aphididae</taxon>
        <taxon>Lachninae</taxon>
        <taxon>Cinara</taxon>
    </lineage>
</organism>
<feature type="domain" description="C3H1-type" evidence="4">
    <location>
        <begin position="689"/>
        <end position="714"/>
    </location>
</feature>
<feature type="zinc finger region" description="C3H1-type" evidence="2">
    <location>
        <begin position="689"/>
        <end position="714"/>
    </location>
</feature>
<feature type="compositionally biased region" description="Basic and acidic residues" evidence="3">
    <location>
        <begin position="675"/>
        <end position="684"/>
    </location>
</feature>
<dbReference type="Pfam" id="PF08711">
    <property type="entry name" value="Med26"/>
    <property type="match status" value="1"/>
</dbReference>
<evidence type="ECO:0000259" key="5">
    <source>
        <dbReference type="PROSITE" id="PS51319"/>
    </source>
</evidence>
<dbReference type="EMBL" id="CABPRJ010001444">
    <property type="protein sequence ID" value="VVC37232.1"/>
    <property type="molecule type" value="Genomic_DNA"/>
</dbReference>
<evidence type="ECO:0000259" key="4">
    <source>
        <dbReference type="PROSITE" id="PS50103"/>
    </source>
</evidence>
<dbReference type="InterPro" id="IPR017923">
    <property type="entry name" value="TFIIS_N"/>
</dbReference>
<dbReference type="AlphaFoldDB" id="A0A5E4N6M9"/>
<dbReference type="GO" id="GO:0008270">
    <property type="term" value="F:zinc ion binding"/>
    <property type="evidence" value="ECO:0007669"/>
    <property type="project" value="UniProtKB-KW"/>
</dbReference>
<protein>
    <submittedName>
        <fullName evidence="6">Zinc finger, CCCH-type,Transcription factor IIS, N-terminal</fullName>
    </submittedName>
</protein>
<evidence type="ECO:0000256" key="3">
    <source>
        <dbReference type="SAM" id="MobiDB-lite"/>
    </source>
</evidence>
<keyword evidence="2" id="KW-0863">Zinc-finger</keyword>
<feature type="region of interest" description="Disordered" evidence="3">
    <location>
        <begin position="554"/>
        <end position="611"/>
    </location>
</feature>
<feature type="region of interest" description="Disordered" evidence="3">
    <location>
        <begin position="216"/>
        <end position="246"/>
    </location>
</feature>
<dbReference type="InterPro" id="IPR000571">
    <property type="entry name" value="Znf_CCCH"/>
</dbReference>
<dbReference type="PROSITE" id="PS51319">
    <property type="entry name" value="TFIIS_N"/>
    <property type="match status" value="1"/>
</dbReference>
<dbReference type="SUPFAM" id="SSF47676">
    <property type="entry name" value="Conserved domain common to transcription factors TFIIS, elongin A, CRSP70"/>
    <property type="match status" value="1"/>
</dbReference>
<evidence type="ECO:0000256" key="2">
    <source>
        <dbReference type="PROSITE-ProRule" id="PRU00723"/>
    </source>
</evidence>
<dbReference type="InterPro" id="IPR035441">
    <property type="entry name" value="TFIIS/LEDGF_dom_sf"/>
</dbReference>
<name>A0A5E4N6M9_9HEMI</name>
<feature type="region of interest" description="Disordered" evidence="3">
    <location>
        <begin position="649"/>
        <end position="684"/>
    </location>
</feature>
<dbReference type="GO" id="GO:0072357">
    <property type="term" value="C:PTW/PP1 phosphatase complex"/>
    <property type="evidence" value="ECO:0007669"/>
    <property type="project" value="TreeGrafter"/>
</dbReference>
<dbReference type="Proteomes" id="UP000325440">
    <property type="component" value="Unassembled WGS sequence"/>
</dbReference>
<feature type="compositionally biased region" description="Low complexity" evidence="3">
    <location>
        <begin position="657"/>
        <end position="671"/>
    </location>
</feature>
<dbReference type="Gene3D" id="1.20.930.10">
    <property type="entry name" value="Conserved domain common to transcription factors TFIIS, elongin A, CRSP70"/>
    <property type="match status" value="1"/>
</dbReference>
<dbReference type="GO" id="GO:0008157">
    <property type="term" value="F:protein phosphatase 1 binding"/>
    <property type="evidence" value="ECO:0007669"/>
    <property type="project" value="TreeGrafter"/>
</dbReference>
<dbReference type="GO" id="GO:0000785">
    <property type="term" value="C:chromatin"/>
    <property type="evidence" value="ECO:0007669"/>
    <property type="project" value="TreeGrafter"/>
</dbReference>
<keyword evidence="1" id="KW-0539">Nucleus</keyword>
<keyword evidence="7" id="KW-1185">Reference proteome</keyword>
<sequence>MAPIDPIQSLNNLQRFLNKNTGGLKDPQAAMQISQFMNAGGWNLTNEWLKTAVENENITLIQDILQIFDIFSVTVSTLKSNEGPKLINKLSETHIDEEVKIIAQHLVGKWSKLVKVEDWETMISSKKSQLKQEMLKERKKYCQEDKIKEGKHTNNTVCNPFLRIIEEMAEFKSNTDKQIENENRNTYNKRKQNASTFQSTILIEQAPLSSLCTGSRVQSNKTKNCTPSSSLNNLKRSLPSPLDSPNKKKVKIASLDWETQSTTIEERDIFLNAMSNVLKSAPKVIKKQEPESETVKKVTKHTFPVSTMSTPQLTTKTKLPSPLRSLVSSSTLIMDCDSSIPNRNVDEQQEEPMIESSPTLEFQENDVFDELDKLLCSIAEEENMKNARFPADSMKPQIAWRNLDDSLLVEIPEKPYGEEIIPGSGSKEKKKYEEMHPPMVNFSKSYNFARYLIYDTPEEPNQMEVVPYFEPLNIPLKDMSGDKPTTYCYDDIPWPDPKGEQPPPIEFTYQYNNIVLMQQQMLLRYYGNQMNSVLSTYNDMTRMVLPQSQLKLTTNNRPYVERDGPNYRYGKNYDSYQKKPERFPYDNRDGLSSHRDGLSSHRDDDDSYGYYRGKMEQRYKYGNRDDLSSHRAGNRSYYYREKMEQKYQYSQRDHPFSYRGGNNYGSNHGYSKYQQDNKDKSVSGELRNRRVRILCKFYAKGNCRNYNCAFLHEI</sequence>
<feature type="compositionally biased region" description="Basic and acidic residues" evidence="3">
    <location>
        <begin position="576"/>
        <end position="604"/>
    </location>
</feature>
<keyword evidence="2" id="KW-0862">Zinc</keyword>
<feature type="compositionally biased region" description="Polar residues" evidence="3">
    <location>
        <begin position="216"/>
        <end position="235"/>
    </location>
</feature>
<evidence type="ECO:0000313" key="7">
    <source>
        <dbReference type="Proteomes" id="UP000325440"/>
    </source>
</evidence>
<dbReference type="PROSITE" id="PS50103">
    <property type="entry name" value="ZF_C3H1"/>
    <property type="match status" value="1"/>
</dbReference>
<dbReference type="GO" id="GO:0005634">
    <property type="term" value="C:nucleus"/>
    <property type="evidence" value="ECO:0007669"/>
    <property type="project" value="UniProtKB-SubCell"/>
</dbReference>
<feature type="domain" description="TFIIS N-terminal" evidence="5">
    <location>
        <begin position="43"/>
        <end position="117"/>
    </location>
</feature>
<reference evidence="6 7" key="1">
    <citation type="submission" date="2019-08" db="EMBL/GenBank/DDBJ databases">
        <authorList>
            <person name="Alioto T."/>
            <person name="Alioto T."/>
            <person name="Gomez Garrido J."/>
        </authorList>
    </citation>
    <scope>NUCLEOTIDE SEQUENCE [LARGE SCALE GENOMIC DNA]</scope>
</reference>
<dbReference type="OrthoDB" id="2138378at2759"/>
<comment type="subcellular location">
    <subcellularLocation>
        <location evidence="1">Nucleus</location>
    </subcellularLocation>
</comment>